<keyword evidence="1" id="KW-0479">Metal-binding</keyword>
<protein>
    <submittedName>
        <fullName evidence="5">Uncharacterized protein LOC110988160</fullName>
    </submittedName>
</protein>
<dbReference type="GO" id="GO:0008270">
    <property type="term" value="F:zinc ion binding"/>
    <property type="evidence" value="ECO:0007669"/>
    <property type="project" value="UniProtKB-KW"/>
</dbReference>
<sequence>MSEASDAQISDTDVQCAQGPQQPLSLTARDVSAIVKAGVSEALGSFQSHFDKVIAERKLESEKALQQVQSLKRASELQFRFKGNRTQFEFNEKIAQSIEAAKKLFQENSSAAAQESLTDAVAELRKRNKLIRLADKSEAGWAAVDEYVSDELADDSEDEKRIRSAQSRALAKRKRARASSNPKSAQEKKRLASASPANPDSLFRNYSGQYRSTTRPPYGASFVSAARSSDICFRCGKTGHWRKDCAGIQSSGTKDVSPR</sequence>
<dbReference type="GO" id="GO:0003676">
    <property type="term" value="F:nucleic acid binding"/>
    <property type="evidence" value="ECO:0007669"/>
    <property type="project" value="InterPro"/>
</dbReference>
<feature type="domain" description="CCHC-type" evidence="3">
    <location>
        <begin position="232"/>
        <end position="245"/>
    </location>
</feature>
<proteinExistence type="predicted"/>
<dbReference type="Proteomes" id="UP000694845">
    <property type="component" value="Unplaced"/>
</dbReference>
<name>A0A8B7ZNF2_ACAPL</name>
<dbReference type="KEGG" id="aplc:110988160"/>
<dbReference type="InterPro" id="IPR001878">
    <property type="entry name" value="Znf_CCHC"/>
</dbReference>
<dbReference type="GeneID" id="110988160"/>
<evidence type="ECO:0000256" key="1">
    <source>
        <dbReference type="PROSITE-ProRule" id="PRU00047"/>
    </source>
</evidence>
<keyword evidence="1" id="KW-0862">Zinc</keyword>
<evidence type="ECO:0000313" key="4">
    <source>
        <dbReference type="Proteomes" id="UP000694845"/>
    </source>
</evidence>
<dbReference type="SUPFAM" id="SSF57756">
    <property type="entry name" value="Retrovirus zinc finger-like domains"/>
    <property type="match status" value="1"/>
</dbReference>
<organism evidence="4 5">
    <name type="scientific">Acanthaster planci</name>
    <name type="common">Crown-of-thorns starfish</name>
    <dbReference type="NCBI Taxonomy" id="133434"/>
    <lineage>
        <taxon>Eukaryota</taxon>
        <taxon>Metazoa</taxon>
        <taxon>Echinodermata</taxon>
        <taxon>Eleutherozoa</taxon>
        <taxon>Asterozoa</taxon>
        <taxon>Asteroidea</taxon>
        <taxon>Valvatacea</taxon>
        <taxon>Valvatida</taxon>
        <taxon>Acanthasteridae</taxon>
        <taxon>Acanthaster</taxon>
    </lineage>
</organism>
<keyword evidence="4" id="KW-1185">Reference proteome</keyword>
<dbReference type="Pfam" id="PF00098">
    <property type="entry name" value="zf-CCHC"/>
    <property type="match status" value="1"/>
</dbReference>
<feature type="region of interest" description="Disordered" evidence="2">
    <location>
        <begin position="155"/>
        <end position="210"/>
    </location>
</feature>
<feature type="region of interest" description="Disordered" evidence="2">
    <location>
        <begin position="1"/>
        <end position="22"/>
    </location>
</feature>
<dbReference type="OrthoDB" id="10068488at2759"/>
<dbReference type="OMA" id="GEANHIR"/>
<evidence type="ECO:0000259" key="3">
    <source>
        <dbReference type="PROSITE" id="PS50158"/>
    </source>
</evidence>
<keyword evidence="1" id="KW-0863">Zinc-finger</keyword>
<dbReference type="RefSeq" id="XP_022107128.1">
    <property type="nucleotide sequence ID" value="XM_022251436.1"/>
</dbReference>
<reference evidence="5" key="1">
    <citation type="submission" date="2025-08" db="UniProtKB">
        <authorList>
            <consortium name="RefSeq"/>
        </authorList>
    </citation>
    <scope>IDENTIFICATION</scope>
</reference>
<dbReference type="Gene3D" id="4.10.60.10">
    <property type="entry name" value="Zinc finger, CCHC-type"/>
    <property type="match status" value="1"/>
</dbReference>
<dbReference type="PROSITE" id="PS50158">
    <property type="entry name" value="ZF_CCHC"/>
    <property type="match status" value="1"/>
</dbReference>
<dbReference type="SMART" id="SM00343">
    <property type="entry name" value="ZnF_C2HC"/>
    <property type="match status" value="1"/>
</dbReference>
<evidence type="ECO:0000256" key="2">
    <source>
        <dbReference type="SAM" id="MobiDB-lite"/>
    </source>
</evidence>
<accession>A0A8B7ZNF2</accession>
<evidence type="ECO:0000313" key="5">
    <source>
        <dbReference type="RefSeq" id="XP_022107128.1"/>
    </source>
</evidence>
<dbReference type="AlphaFoldDB" id="A0A8B7ZNF2"/>
<dbReference type="InterPro" id="IPR036875">
    <property type="entry name" value="Znf_CCHC_sf"/>
</dbReference>
<gene>
    <name evidence="5" type="primary">LOC110988160</name>
</gene>